<gene>
    <name evidence="2" type="ORF">G6321_00051480</name>
    <name evidence="1" type="ORF">J4G43_002730</name>
</gene>
<accession>A0A9X9Y036</accession>
<name>A0A9X9Y036_9BRAD</name>
<evidence type="ECO:0000313" key="4">
    <source>
        <dbReference type="Proteomes" id="UP000664702"/>
    </source>
</evidence>
<dbReference type="Proteomes" id="UP000564836">
    <property type="component" value="Chromosome"/>
</dbReference>
<dbReference type="AlphaFoldDB" id="A0A9X9Y036"/>
<dbReference type="KEGG" id="bban:J4G43_002730"/>
<proteinExistence type="predicted"/>
<dbReference type="EMBL" id="CP086136">
    <property type="protein sequence ID" value="UEM13280.1"/>
    <property type="molecule type" value="Genomic_DNA"/>
</dbReference>
<protein>
    <submittedName>
        <fullName evidence="1">Uncharacterized protein</fullName>
    </submittedName>
</protein>
<reference evidence="3 4" key="2">
    <citation type="journal article" date="2022" name="Int. J. Syst. Evol. Microbiol.">
        <title>Strains of Bradyrhizobium barranii sp. nov. associated with legumes native to Canada are symbionts of soybeans and belong to different subspecies (subsp. barranii subsp. nov. and subsp. apii subsp. nov.) and symbiovars (sv. glycinearum and sv. septentrionale).</title>
        <authorList>
            <person name="Bromfield E.S.P."/>
            <person name="Cloutier S."/>
            <person name="Wasai-Hara S."/>
            <person name="Minamisawa K."/>
        </authorList>
    </citation>
    <scope>NUCLEOTIDE SEQUENCE [LARGE SCALE GENOMIC DNA]</scope>
    <source>
        <strain evidence="4">144S4</strain>
        <strain evidence="1 3">323S2</strain>
    </source>
</reference>
<evidence type="ECO:0000313" key="2">
    <source>
        <dbReference type="EMBL" id="UGX93899.1"/>
    </source>
</evidence>
<evidence type="ECO:0000313" key="3">
    <source>
        <dbReference type="Proteomes" id="UP000564836"/>
    </source>
</evidence>
<sequence>MAELALPETQYAQSGDFSIAYQVMGSGPVDIILVPGIISHIDYQHAARLHANPPPDG</sequence>
<evidence type="ECO:0000313" key="1">
    <source>
        <dbReference type="EMBL" id="UEM13280.1"/>
    </source>
</evidence>
<dbReference type="RefSeq" id="WP_212491250.1">
    <property type="nucleotide sequence ID" value="NZ_CP086136.1"/>
</dbReference>
<dbReference type="Proteomes" id="UP000664702">
    <property type="component" value="Chromosome"/>
</dbReference>
<reference evidence="2 3" key="1">
    <citation type="journal article" date="2017" name="Syst. Appl. Microbiol.">
        <title>Soybeans inoculated with root zone soils of Canadian native legumes harbour diverse and novel Bradyrhizobium spp. that possess agricultural potential.</title>
        <authorList>
            <person name="Bromfield E.S.P."/>
            <person name="Cloutier S."/>
            <person name="Tambong J.T."/>
            <person name="Tran Thi T.V."/>
        </authorList>
    </citation>
    <scope>NUCLEOTIDE SEQUENCE [LARGE SCALE GENOMIC DNA]</scope>
    <source>
        <strain evidence="2 3">323S2</strain>
    </source>
</reference>
<dbReference type="EMBL" id="CP088280">
    <property type="protein sequence ID" value="UGX93899.1"/>
    <property type="molecule type" value="Genomic_DNA"/>
</dbReference>
<organism evidence="1 4">
    <name type="scientific">Bradyrhizobium barranii subsp. barranii</name>
    <dbReference type="NCBI Taxonomy" id="2823807"/>
    <lineage>
        <taxon>Bacteria</taxon>
        <taxon>Pseudomonadati</taxon>
        <taxon>Pseudomonadota</taxon>
        <taxon>Alphaproteobacteria</taxon>
        <taxon>Hyphomicrobiales</taxon>
        <taxon>Nitrobacteraceae</taxon>
        <taxon>Bradyrhizobium</taxon>
        <taxon>Bradyrhizobium barranii</taxon>
    </lineage>
</organism>